<dbReference type="InterPro" id="IPR036890">
    <property type="entry name" value="HATPase_C_sf"/>
</dbReference>
<keyword evidence="11 12" id="KW-0472">Membrane</keyword>
<dbReference type="Gene3D" id="3.30.565.10">
    <property type="entry name" value="Histidine kinase-like ATPase, C-terminal domain"/>
    <property type="match status" value="1"/>
</dbReference>
<keyword evidence="10" id="KW-0902">Two-component regulatory system</keyword>
<proteinExistence type="predicted"/>
<dbReference type="EMBL" id="JACXZA010000001">
    <property type="protein sequence ID" value="MBD3917928.1"/>
    <property type="molecule type" value="Genomic_DNA"/>
</dbReference>
<keyword evidence="6" id="KW-0547">Nucleotide-binding</keyword>
<evidence type="ECO:0000256" key="8">
    <source>
        <dbReference type="ARBA" id="ARBA00022840"/>
    </source>
</evidence>
<keyword evidence="5 12" id="KW-0812">Transmembrane</keyword>
<accession>A0ABR8MPT7</accession>
<dbReference type="RefSeq" id="WP_191202182.1">
    <property type="nucleotide sequence ID" value="NZ_JACXZA010000001.1"/>
</dbReference>
<evidence type="ECO:0000256" key="3">
    <source>
        <dbReference type="ARBA" id="ARBA00022553"/>
    </source>
</evidence>
<keyword evidence="15" id="KW-1185">Reference proteome</keyword>
<feature type="domain" description="HAMP" evidence="13">
    <location>
        <begin position="321"/>
        <end position="373"/>
    </location>
</feature>
<dbReference type="InterPro" id="IPR003660">
    <property type="entry name" value="HAMP_dom"/>
</dbReference>
<evidence type="ECO:0000256" key="6">
    <source>
        <dbReference type="ARBA" id="ARBA00022741"/>
    </source>
</evidence>
<keyword evidence="2" id="KW-1003">Cell membrane</keyword>
<dbReference type="Pfam" id="PF00672">
    <property type="entry name" value="HAMP"/>
    <property type="match status" value="1"/>
</dbReference>
<evidence type="ECO:0000259" key="13">
    <source>
        <dbReference type="PROSITE" id="PS50885"/>
    </source>
</evidence>
<evidence type="ECO:0000256" key="9">
    <source>
        <dbReference type="ARBA" id="ARBA00022989"/>
    </source>
</evidence>
<evidence type="ECO:0000256" key="1">
    <source>
        <dbReference type="ARBA" id="ARBA00004651"/>
    </source>
</evidence>
<feature type="transmembrane region" description="Helical" evidence="12">
    <location>
        <begin position="12"/>
        <end position="37"/>
    </location>
</feature>
<evidence type="ECO:0000256" key="10">
    <source>
        <dbReference type="ARBA" id="ARBA00023012"/>
    </source>
</evidence>
<dbReference type="InterPro" id="IPR010559">
    <property type="entry name" value="Sig_transdc_His_kin_internal"/>
</dbReference>
<evidence type="ECO:0000256" key="7">
    <source>
        <dbReference type="ARBA" id="ARBA00022777"/>
    </source>
</evidence>
<dbReference type="PANTHER" id="PTHR34220">
    <property type="entry name" value="SENSOR HISTIDINE KINASE YPDA"/>
    <property type="match status" value="1"/>
</dbReference>
<dbReference type="SMART" id="SM00304">
    <property type="entry name" value="HAMP"/>
    <property type="match status" value="1"/>
</dbReference>
<evidence type="ECO:0000256" key="11">
    <source>
        <dbReference type="ARBA" id="ARBA00023136"/>
    </source>
</evidence>
<keyword evidence="4" id="KW-0808">Transferase</keyword>
<keyword evidence="3" id="KW-0597">Phosphoprotein</keyword>
<dbReference type="Proteomes" id="UP000609346">
    <property type="component" value="Unassembled WGS sequence"/>
</dbReference>
<protein>
    <submittedName>
        <fullName evidence="14">Sensor histidine kinase</fullName>
    </submittedName>
</protein>
<dbReference type="Pfam" id="PF06580">
    <property type="entry name" value="His_kinase"/>
    <property type="match status" value="1"/>
</dbReference>
<feature type="transmembrane region" description="Helical" evidence="12">
    <location>
        <begin position="300"/>
        <end position="319"/>
    </location>
</feature>
<evidence type="ECO:0000313" key="15">
    <source>
        <dbReference type="Proteomes" id="UP000609346"/>
    </source>
</evidence>
<dbReference type="PROSITE" id="PS50885">
    <property type="entry name" value="HAMP"/>
    <property type="match status" value="1"/>
</dbReference>
<sequence>MRAIVERLKYNGLFVKMFVIMVVSIITVTILTSWVTIRMSERLFMNTFSITNSKVITQIKTNFESFNYAVITAANNVLQSGSIKGFLTQGDSGTIATNKTYYTAIQLMKQYQANLDAYDVGMTITGTNGRSYTSDNTVWPIPKNQLRAHPITINTNAEPKRVMYQFSGGTPGSLNPVIVATKALYDRTTGTLYGDLYIAIRETAFKRFYTNFTSDGNDVVIIDRSGVIVSSNRDDLIGKLNVGLLSYAKEIDEGGLQYKNASVMGGEYVLLAEYLPTYDFFLINLVDKKTALKQLVNTRAVALICAAIVLVALLIVFVISKRLTRSLSLLVRQMSNVTKKNFHNYINVKGSFEVKELGHAYNYMLDELNDYVKRLVETQREQHNAELAALQMQINPHFLYNTLASIKILVQQGSKEKASETINSLISLLQNTIGNVSETVTVSDEIENLKHYVFINHMRYGERIKVSYFVAPDCMDVRVPKLILQPFMENAFFHAFNDKPDGYIYVLVSAEAGALLCEIVDNGSGIEGLSDNGKLPNPKGGRQLFSGIGIRNVHDRIVLLYGQAYGVEIDSKPGEGTKVRIRMPLL</sequence>
<keyword evidence="8" id="KW-0067">ATP-binding</keyword>
<dbReference type="PANTHER" id="PTHR34220:SF11">
    <property type="entry name" value="SENSOR PROTEIN KINASE HPTS"/>
    <property type="match status" value="1"/>
</dbReference>
<evidence type="ECO:0000313" key="14">
    <source>
        <dbReference type="EMBL" id="MBD3917928.1"/>
    </source>
</evidence>
<dbReference type="Pfam" id="PF02518">
    <property type="entry name" value="HATPase_c"/>
    <property type="match status" value="1"/>
</dbReference>
<evidence type="ECO:0000256" key="2">
    <source>
        <dbReference type="ARBA" id="ARBA00022475"/>
    </source>
</evidence>
<dbReference type="InterPro" id="IPR003594">
    <property type="entry name" value="HATPase_dom"/>
</dbReference>
<organism evidence="14 15">
    <name type="scientific">Paenibacillus terricola</name>
    <dbReference type="NCBI Taxonomy" id="2763503"/>
    <lineage>
        <taxon>Bacteria</taxon>
        <taxon>Bacillati</taxon>
        <taxon>Bacillota</taxon>
        <taxon>Bacilli</taxon>
        <taxon>Bacillales</taxon>
        <taxon>Paenibacillaceae</taxon>
        <taxon>Paenibacillus</taxon>
    </lineage>
</organism>
<dbReference type="GO" id="GO:0016301">
    <property type="term" value="F:kinase activity"/>
    <property type="evidence" value="ECO:0007669"/>
    <property type="project" value="UniProtKB-KW"/>
</dbReference>
<keyword evidence="7 14" id="KW-0418">Kinase</keyword>
<reference evidence="14 15" key="1">
    <citation type="submission" date="2020-09" db="EMBL/GenBank/DDBJ databases">
        <title>Paenibacillus sp. strain PR3 16S rRNA gene Genome sequencing and assembly.</title>
        <authorList>
            <person name="Kim J."/>
        </authorList>
    </citation>
    <scope>NUCLEOTIDE SEQUENCE [LARGE SCALE GENOMIC DNA]</scope>
    <source>
        <strain evidence="14 15">PR3</strain>
    </source>
</reference>
<evidence type="ECO:0000256" key="12">
    <source>
        <dbReference type="SAM" id="Phobius"/>
    </source>
</evidence>
<comment type="caution">
    <text evidence="14">The sequence shown here is derived from an EMBL/GenBank/DDBJ whole genome shotgun (WGS) entry which is preliminary data.</text>
</comment>
<dbReference type="CDD" id="cd06225">
    <property type="entry name" value="HAMP"/>
    <property type="match status" value="1"/>
</dbReference>
<evidence type="ECO:0000256" key="4">
    <source>
        <dbReference type="ARBA" id="ARBA00022679"/>
    </source>
</evidence>
<dbReference type="SUPFAM" id="SSF55874">
    <property type="entry name" value="ATPase domain of HSP90 chaperone/DNA topoisomerase II/histidine kinase"/>
    <property type="match status" value="1"/>
</dbReference>
<dbReference type="InterPro" id="IPR050640">
    <property type="entry name" value="Bact_2-comp_sensor_kinase"/>
</dbReference>
<gene>
    <name evidence="14" type="ORF">H8B09_04115</name>
</gene>
<name>A0ABR8MPT7_9BACL</name>
<keyword evidence="9 12" id="KW-1133">Transmembrane helix</keyword>
<evidence type="ECO:0000256" key="5">
    <source>
        <dbReference type="ARBA" id="ARBA00022692"/>
    </source>
</evidence>
<comment type="subcellular location">
    <subcellularLocation>
        <location evidence="1">Cell membrane</location>
        <topology evidence="1">Multi-pass membrane protein</topology>
    </subcellularLocation>
</comment>
<dbReference type="Gene3D" id="6.10.340.10">
    <property type="match status" value="1"/>
</dbReference>